<evidence type="ECO:0000256" key="2">
    <source>
        <dbReference type="ARBA" id="ARBA00001913"/>
    </source>
</evidence>
<dbReference type="SMART" id="SM00434">
    <property type="entry name" value="TOP4c"/>
    <property type="match status" value="1"/>
</dbReference>
<dbReference type="GO" id="GO:0003677">
    <property type="term" value="F:DNA binding"/>
    <property type="evidence" value="ECO:0007669"/>
    <property type="project" value="UniProtKB-UniRule"/>
</dbReference>
<comment type="cofactor">
    <cofactor evidence="4">
        <name>Mg(2+)</name>
        <dbReference type="ChEBI" id="CHEBI:18420"/>
    </cofactor>
</comment>
<comment type="pathway">
    <text evidence="14">Amino-acid biosynthesis; L-methionine biosynthesis via de novo pathway; L-cystathionine from O-succinyl-L-homoserine: step 1/1.</text>
</comment>
<dbReference type="InterPro" id="IPR013506">
    <property type="entry name" value="Topo_IIA_bsu_dom2"/>
</dbReference>
<comment type="similarity">
    <text evidence="5 18">Belongs to the type II topoisomerase family.</text>
</comment>
<dbReference type="GO" id="GO:0030170">
    <property type="term" value="F:pyridoxal phosphate binding"/>
    <property type="evidence" value="ECO:0007669"/>
    <property type="project" value="InterPro"/>
</dbReference>
<evidence type="ECO:0000256" key="17">
    <source>
        <dbReference type="PROSITE-ProRule" id="PRU01384"/>
    </source>
</evidence>
<reference evidence="23 24" key="2">
    <citation type="submission" date="2024-05" db="EMBL/GenBank/DDBJ databases">
        <authorList>
            <person name="Chen Y."/>
            <person name="Shah S."/>
            <person name="Dougan E. K."/>
            <person name="Thang M."/>
            <person name="Chan C."/>
        </authorList>
    </citation>
    <scope>NUCLEOTIDE SEQUENCE [LARGE SCALE GENOMIC DNA]</scope>
</reference>
<evidence type="ECO:0000259" key="21">
    <source>
        <dbReference type="PROSITE" id="PS52040"/>
    </source>
</evidence>
<dbReference type="InterPro" id="IPR031660">
    <property type="entry name" value="TOPRIM_C"/>
</dbReference>
<keyword evidence="8 18" id="KW-0067">ATP-binding</keyword>
<accession>A0A9P1DTG4</accession>
<organism evidence="22">
    <name type="scientific">Cladocopium goreaui</name>
    <dbReference type="NCBI Taxonomy" id="2562237"/>
    <lineage>
        <taxon>Eukaryota</taxon>
        <taxon>Sar</taxon>
        <taxon>Alveolata</taxon>
        <taxon>Dinophyceae</taxon>
        <taxon>Suessiales</taxon>
        <taxon>Symbiodiniaceae</taxon>
        <taxon>Cladocopium</taxon>
    </lineage>
</organism>
<dbReference type="InterPro" id="IPR014721">
    <property type="entry name" value="Ribsml_uS5_D2-typ_fold_subgr"/>
</dbReference>
<dbReference type="PROSITE" id="PS50800">
    <property type="entry name" value="SAP"/>
    <property type="match status" value="1"/>
</dbReference>
<comment type="cofactor">
    <cofactor evidence="3">
        <name>pyridoxal 5'-phosphate</name>
        <dbReference type="ChEBI" id="CHEBI:597326"/>
    </cofactor>
</comment>
<evidence type="ECO:0000256" key="12">
    <source>
        <dbReference type="ARBA" id="ARBA00023125"/>
    </source>
</evidence>
<dbReference type="PROSITE" id="PS50880">
    <property type="entry name" value="TOPRIM"/>
    <property type="match status" value="1"/>
</dbReference>
<dbReference type="FunFam" id="3.90.1150.10:FF:000033">
    <property type="entry name" value="Cystathionine gamma-synthase"/>
    <property type="match status" value="1"/>
</dbReference>
<dbReference type="SMART" id="SM00513">
    <property type="entry name" value="SAP"/>
    <property type="match status" value="2"/>
</dbReference>
<dbReference type="InterPro" id="IPR020568">
    <property type="entry name" value="Ribosomal_Su5_D2-typ_SF"/>
</dbReference>
<evidence type="ECO:0000256" key="6">
    <source>
        <dbReference type="ARBA" id="ARBA00022723"/>
    </source>
</evidence>
<proteinExistence type="inferred from homology"/>
<dbReference type="EMBL" id="CAMXCT010006581">
    <property type="protein sequence ID" value="CAI4016387.1"/>
    <property type="molecule type" value="Genomic_DNA"/>
</dbReference>
<evidence type="ECO:0000256" key="16">
    <source>
        <dbReference type="ARBA" id="ARBA00093261"/>
    </source>
</evidence>
<dbReference type="Pfam" id="PF00204">
    <property type="entry name" value="DNA_gyraseB"/>
    <property type="match status" value="1"/>
</dbReference>
<feature type="domain" description="Topo IIA-type catalytic" evidence="21">
    <location>
        <begin position="1110"/>
        <end position="1543"/>
    </location>
</feature>
<dbReference type="FunFam" id="3.40.50.670:FF:000001">
    <property type="entry name" value="DNA topoisomerase 2"/>
    <property type="match status" value="1"/>
</dbReference>
<dbReference type="PROSITE" id="PS52040">
    <property type="entry name" value="TOPO_IIA"/>
    <property type="match status" value="1"/>
</dbReference>
<dbReference type="Gene3D" id="1.10.268.10">
    <property type="entry name" value="Topoisomerase, domain 3"/>
    <property type="match status" value="1"/>
</dbReference>
<dbReference type="SUPFAM" id="SSF55874">
    <property type="entry name" value="ATPase domain of HSP90 chaperone/DNA topoisomerase II/histidine kinase"/>
    <property type="match status" value="1"/>
</dbReference>
<comment type="catalytic activity">
    <reaction evidence="15">
        <text>O-succinyl-L-homoserine + L-cysteine = L,L-cystathionine + succinate + H(+)</text>
        <dbReference type="Rhea" id="RHEA:20397"/>
        <dbReference type="ChEBI" id="CHEBI:15378"/>
        <dbReference type="ChEBI" id="CHEBI:30031"/>
        <dbReference type="ChEBI" id="CHEBI:35235"/>
        <dbReference type="ChEBI" id="CHEBI:57661"/>
        <dbReference type="ChEBI" id="CHEBI:58161"/>
    </reaction>
</comment>
<dbReference type="GO" id="GO:0005524">
    <property type="term" value="F:ATP binding"/>
    <property type="evidence" value="ECO:0007669"/>
    <property type="project" value="UniProtKB-UniRule"/>
</dbReference>
<keyword evidence="12 17" id="KW-0238">DNA-binding</keyword>
<dbReference type="GO" id="GO:0009086">
    <property type="term" value="P:methionine biosynthetic process"/>
    <property type="evidence" value="ECO:0007669"/>
    <property type="project" value="UniProtKB-ARBA"/>
</dbReference>
<dbReference type="InterPro" id="IPR015421">
    <property type="entry name" value="PyrdxlP-dep_Trfase_major"/>
</dbReference>
<evidence type="ECO:0000259" key="19">
    <source>
        <dbReference type="PROSITE" id="PS50800"/>
    </source>
</evidence>
<dbReference type="InterPro" id="IPR013759">
    <property type="entry name" value="Topo_IIA_B_C"/>
</dbReference>
<dbReference type="Gene3D" id="3.30.1360.40">
    <property type="match status" value="1"/>
</dbReference>
<dbReference type="Gene3D" id="3.90.1150.10">
    <property type="entry name" value="Aspartate Aminotransferase, domain 1"/>
    <property type="match status" value="1"/>
</dbReference>
<keyword evidence="24" id="KW-1185">Reference proteome</keyword>
<dbReference type="InterPro" id="IPR015424">
    <property type="entry name" value="PyrdxlP-dep_Trfase"/>
</dbReference>
<keyword evidence="9" id="KW-0460">Magnesium</keyword>
<dbReference type="InterPro" id="IPR013757">
    <property type="entry name" value="Topo_IIA_A_a_sf"/>
</dbReference>
<dbReference type="FunFam" id="3.40.640.10:FF:000046">
    <property type="entry name" value="Cystathionine gamma-lyase"/>
    <property type="match status" value="1"/>
</dbReference>
<dbReference type="Gene3D" id="3.30.1490.30">
    <property type="match status" value="1"/>
</dbReference>
<evidence type="ECO:0000313" key="23">
    <source>
        <dbReference type="EMBL" id="CAL4803699.1"/>
    </source>
</evidence>
<dbReference type="Pfam" id="PF02037">
    <property type="entry name" value="SAP"/>
    <property type="match status" value="1"/>
</dbReference>
<dbReference type="Gene3D" id="3.40.640.10">
    <property type="entry name" value="Type I PLP-dependent aspartate aminotransferase-like (Major domain)"/>
    <property type="match status" value="1"/>
</dbReference>
<dbReference type="SUPFAM" id="SSF54211">
    <property type="entry name" value="Ribosomal protein S5 domain 2-like"/>
    <property type="match status" value="1"/>
</dbReference>
<protein>
    <recommendedName>
        <fullName evidence="18">DNA topoisomerase 2</fullName>
        <ecNumber evidence="18">5.6.2.2</ecNumber>
    </recommendedName>
</protein>
<dbReference type="GO" id="GO:0000819">
    <property type="term" value="P:sister chromatid segregation"/>
    <property type="evidence" value="ECO:0007669"/>
    <property type="project" value="TreeGrafter"/>
</dbReference>
<evidence type="ECO:0000313" key="24">
    <source>
        <dbReference type="Proteomes" id="UP001152797"/>
    </source>
</evidence>
<dbReference type="InterPro" id="IPR003034">
    <property type="entry name" value="SAP_dom"/>
</dbReference>
<dbReference type="Pfam" id="PF01751">
    <property type="entry name" value="Toprim"/>
    <property type="match status" value="1"/>
</dbReference>
<dbReference type="Pfam" id="PF00521">
    <property type="entry name" value="DNA_topoisoIV"/>
    <property type="match status" value="1"/>
</dbReference>
<dbReference type="PANTHER" id="PTHR10169:SF38">
    <property type="entry name" value="DNA TOPOISOMERASE 2"/>
    <property type="match status" value="1"/>
</dbReference>
<dbReference type="Pfam" id="PF16898">
    <property type="entry name" value="TOPRIM_C"/>
    <property type="match status" value="1"/>
</dbReference>
<dbReference type="EMBL" id="CAMXCT030006581">
    <property type="protein sequence ID" value="CAL4803699.1"/>
    <property type="molecule type" value="Genomic_DNA"/>
</dbReference>
<dbReference type="InterPro" id="IPR015422">
    <property type="entry name" value="PyrdxlP-dep_Trfase_small"/>
</dbReference>
<dbReference type="Proteomes" id="UP001152797">
    <property type="component" value="Unassembled WGS sequence"/>
</dbReference>
<evidence type="ECO:0000259" key="20">
    <source>
        <dbReference type="PROSITE" id="PS50880"/>
    </source>
</evidence>
<dbReference type="InterPro" id="IPR002205">
    <property type="entry name" value="Topo_IIA_dom_A"/>
</dbReference>
<dbReference type="InterPro" id="IPR001241">
    <property type="entry name" value="Topo_IIA"/>
</dbReference>
<dbReference type="SUPFAM" id="SSF56719">
    <property type="entry name" value="Type II DNA topoisomerase"/>
    <property type="match status" value="1"/>
</dbReference>
<dbReference type="Gene3D" id="1.10.720.30">
    <property type="entry name" value="SAP domain"/>
    <property type="match status" value="1"/>
</dbReference>
<dbReference type="InterPro" id="IPR036890">
    <property type="entry name" value="HATPase_C_sf"/>
</dbReference>
<evidence type="ECO:0000256" key="5">
    <source>
        <dbReference type="ARBA" id="ARBA00011080"/>
    </source>
</evidence>
<feature type="domain" description="Toprim" evidence="20">
    <location>
        <begin position="851"/>
        <end position="968"/>
    </location>
</feature>
<sequence>MLPRFDRDSIDVLFAWLSLSPSRKIDLACRQQAPEQGNPAGSRSELYQLLQQREHVLKRPDMYIGPVEPRNETAWIVKGRKIMEKSLLLSPGLAWHLVFLPLADGMAAMEPPHKKVRSLKIETVAVHGGDQHDPGHGAIFPPITTATSFVQPNLGEEGRFAYSRCGNPTRNAYETAIAELEGGCWATATASGMAATALALELLQPQSHVLAMRGLYGGTLRLFEKVRTSSQHLSFTYLDLNDLKDVCSKIQENTRMIWVESPTNPLLTLVDIAQLVEAVRSAQDPKKPPILICADNTFATAWNQQPLKLGVDIVMISASKYIGGHSDMTGGALVVGNQDLAQRLNALAKSVGAIASPFEAYLALRGMKTLAVRMERQCSNAQKVAEFLVKHENVTEVHYPGLSSHPQHALCRRQMKSGGAVVTVRLKGKDGSDDLEVMRRFFSRLKIWVLAESLGGVESMINHSASMSHGSMTKEERAEVGVYDTTLRLSVGIEDVSDLLEDLSQVQIYNEILVNAIDRQFHSSLSEIRIDVDAKTSEISVWNDGGAIPVEIHQSGLYARGPQVPSMVFGEFMSGENFNDTGIRFTGRRNGIGAKATNVFSTSFEVTVDDPGTQQRFYQRWEDNMAIQFPHELSPLPPEVQRGSVKVTFKPDLPLFGLIKIDAAHLSMMRSRAFDAAACTSSNVQVTFNNETLTVQGFQEFSKMTLGNHVAVEEVRDQQGRVRAEVAVAFAEQSGFAALGFVNGIRCSYGTHVKLVTDQITDRIAEMVAQQGTSRPSDATVRQYLRIIVKVLVDNPDFDSQTKTRLTTTTHKLGFDFILSSEFIETVAELGVLDAAIKAMEATRLRSMQKGTLILTEGDSAKALAVAGLAKVGRENFGAFPLKGKLLNVRGANDKQIQSNTEIKHLMHILGLRWGQEFENAEEVADLRYQRVMIFADQDLDGHHIAGLVINLLATLWPSLLKVQPNFLQRFATPLVKVFPKSSTSDTTWPDQEFFSQGDFDAWQRDEGADWTKHYRAKYYKGLGTSTRAEALQYFQAMDKHVIQVEFEGAKDMEALEKAFEPNRTDDRKEWIKDYDPTEELDYSQDATNFEDFFDKSFLHFSAYDNVRSIPKLMDGLKPSQRKVLYWAIRQLKTEKKVSQITGLVSSATSYHHGEQSLVKAQDFVGTNNLNLFEPIGMFGTRLHGRDVHASARYINTKLSPLVPYIFLKEDLDLLPPQLEEGNEIEPCMLLPIFPLVLVNGFIGIGTGWATQGPNFDALQVVDRLMSLIQGEQSDAKLIPSYRGFQGSVTDINGRWVSKGNWQILEGEGIDEDLLIVEITELPVKAWTDDYIQELEKKAEKSRISMNVFKCRDHDDQNVHLLLNLDPEQFAVHNREQALRRFLRLEKSVVSLMWLFTEAEDQSQSLQFFQDAEMVLEAFYRARRPFYAQRKERMIQQISHQVQRLENQLRCIQMYQKGVLEPTVCFLEDQGFARMERSRSSLPREGESSQMEDDRGFKYLLDMPIQRFSVSGAQKFEEKLQQAQRELERLQGLDIDELWLQDLQSFREQYLKVKGETTMHTPALSDEDLDAALNRFSKERRRWLTRVDVSDEVFNVAILSKLTRPELKDRAEQLGLDIRGKLNKQDIIDTLLTYSVIGFKERNWQKLTVPDLKAHLQIRGLSEVGNRQSLINRLCGSRTPPIRFRKLAPEMKEEFRYMGLSTAGVVSELEE</sequence>
<dbReference type="InterPro" id="IPR013760">
    <property type="entry name" value="Topo_IIA-like_dom_sf"/>
</dbReference>
<dbReference type="SUPFAM" id="SSF53383">
    <property type="entry name" value="PLP-dependent transferases"/>
    <property type="match status" value="1"/>
</dbReference>
<feature type="domain" description="SAP" evidence="19">
    <location>
        <begin position="1644"/>
        <end position="1678"/>
    </location>
</feature>
<dbReference type="GO" id="GO:0005634">
    <property type="term" value="C:nucleus"/>
    <property type="evidence" value="ECO:0007669"/>
    <property type="project" value="TreeGrafter"/>
</dbReference>
<dbReference type="CDD" id="cd00614">
    <property type="entry name" value="CGS_like"/>
    <property type="match status" value="1"/>
</dbReference>
<dbReference type="OrthoDB" id="3512640at2759"/>
<dbReference type="EC" id="5.6.2.2" evidence="18"/>
<name>A0A9P1DTG4_9DINO</name>
<keyword evidence="11 17" id="KW-0799">Topoisomerase</keyword>
<evidence type="ECO:0000256" key="13">
    <source>
        <dbReference type="ARBA" id="ARBA00023235"/>
    </source>
</evidence>
<dbReference type="SMART" id="SM00433">
    <property type="entry name" value="TOP2c"/>
    <property type="match status" value="1"/>
</dbReference>
<evidence type="ECO:0000256" key="10">
    <source>
        <dbReference type="ARBA" id="ARBA00022898"/>
    </source>
</evidence>
<evidence type="ECO:0000256" key="18">
    <source>
        <dbReference type="RuleBase" id="RU362094"/>
    </source>
</evidence>
<dbReference type="SUPFAM" id="SSF68906">
    <property type="entry name" value="SAP domain"/>
    <property type="match status" value="1"/>
</dbReference>
<evidence type="ECO:0000313" key="22">
    <source>
        <dbReference type="EMBL" id="CAI4016387.1"/>
    </source>
</evidence>
<dbReference type="GO" id="GO:0046872">
    <property type="term" value="F:metal ion binding"/>
    <property type="evidence" value="ECO:0007669"/>
    <property type="project" value="UniProtKB-KW"/>
</dbReference>
<dbReference type="InterPro" id="IPR013758">
    <property type="entry name" value="Topo_IIA_A/C_ab"/>
</dbReference>
<dbReference type="Gene3D" id="3.90.199.10">
    <property type="entry name" value="Topoisomerase II, domain 5"/>
    <property type="match status" value="1"/>
</dbReference>
<keyword evidence="13 17" id="KW-0413">Isomerase</keyword>
<evidence type="ECO:0000256" key="1">
    <source>
        <dbReference type="ARBA" id="ARBA00000185"/>
    </source>
</evidence>
<gene>
    <name evidence="22" type="ORF">C1SCF055_LOCUS41134</name>
</gene>
<comment type="catalytic activity">
    <reaction evidence="16">
        <text>O-phospho-L-homoserine + L-cysteine = L,L-cystathionine + phosphate</text>
        <dbReference type="Rhea" id="RHEA:80891"/>
        <dbReference type="ChEBI" id="CHEBI:35235"/>
        <dbReference type="ChEBI" id="CHEBI:43474"/>
        <dbReference type="ChEBI" id="CHEBI:57590"/>
        <dbReference type="ChEBI" id="CHEBI:58161"/>
        <dbReference type="EC" id="2.5.1.160"/>
    </reaction>
</comment>
<feature type="non-terminal residue" evidence="22">
    <location>
        <position position="1711"/>
    </location>
</feature>
<keyword evidence="6" id="KW-0479">Metal-binding</keyword>
<comment type="caution">
    <text evidence="22">The sequence shown here is derived from an EMBL/GenBank/DDBJ whole genome shotgun (WGS) entry which is preliminary data.</text>
</comment>
<dbReference type="PROSITE" id="PS00177">
    <property type="entry name" value="TOPOISOMERASE_II"/>
    <property type="match status" value="1"/>
</dbReference>
<dbReference type="InterPro" id="IPR050634">
    <property type="entry name" value="DNA_Topoisomerase_II"/>
</dbReference>
<dbReference type="Pfam" id="PF01053">
    <property type="entry name" value="Cys_Met_Meta_PP"/>
    <property type="match status" value="1"/>
</dbReference>
<keyword evidence="10" id="KW-0663">Pyridoxal phosphate</keyword>
<comment type="subunit">
    <text evidence="18">Homodimer.</text>
</comment>
<feature type="active site" description="O-(5'-phospho-DNA)-tyrosine intermediate" evidence="17">
    <location>
        <position position="1194"/>
    </location>
</feature>
<evidence type="ECO:0000256" key="7">
    <source>
        <dbReference type="ARBA" id="ARBA00022741"/>
    </source>
</evidence>
<dbReference type="GO" id="GO:0003918">
    <property type="term" value="F:DNA topoisomerase type II (double strand cut, ATP-hydrolyzing) activity"/>
    <property type="evidence" value="ECO:0007669"/>
    <property type="project" value="UniProtKB-UniRule"/>
</dbReference>
<evidence type="ECO:0000256" key="4">
    <source>
        <dbReference type="ARBA" id="ARBA00001946"/>
    </source>
</evidence>
<comment type="cofactor">
    <cofactor evidence="2">
        <name>Ca(2+)</name>
        <dbReference type="ChEBI" id="CHEBI:29108"/>
    </cofactor>
</comment>
<dbReference type="InterPro" id="IPR000277">
    <property type="entry name" value="Cys/Met-Metab_PyrdxlP-dep_enz"/>
</dbReference>
<dbReference type="GO" id="GO:0019346">
    <property type="term" value="P:transsulfuration"/>
    <property type="evidence" value="ECO:0007669"/>
    <property type="project" value="InterPro"/>
</dbReference>
<evidence type="ECO:0000256" key="11">
    <source>
        <dbReference type="ARBA" id="ARBA00023029"/>
    </source>
</evidence>
<dbReference type="InterPro" id="IPR036361">
    <property type="entry name" value="SAP_dom_sf"/>
</dbReference>
<dbReference type="Gene3D" id="3.40.50.670">
    <property type="match status" value="1"/>
</dbReference>
<dbReference type="GO" id="GO:0000712">
    <property type="term" value="P:resolution of meiotic recombination intermediates"/>
    <property type="evidence" value="ECO:0007669"/>
    <property type="project" value="TreeGrafter"/>
</dbReference>
<comment type="function">
    <text evidence="18">Control of topological states of DNA by transient breakage and subsequent rejoining of DNA strands. Topoisomerase II makes double-strand breaks.</text>
</comment>
<dbReference type="Gene3D" id="3.30.565.10">
    <property type="entry name" value="Histidine kinase-like ATPase, C-terminal domain"/>
    <property type="match status" value="2"/>
</dbReference>
<dbReference type="InterPro" id="IPR018522">
    <property type="entry name" value="TopoIIA_CS"/>
</dbReference>
<dbReference type="InterPro" id="IPR001154">
    <property type="entry name" value="TopoII_euk"/>
</dbReference>
<dbReference type="InterPro" id="IPR006171">
    <property type="entry name" value="TOPRIM_dom"/>
</dbReference>
<evidence type="ECO:0000256" key="15">
    <source>
        <dbReference type="ARBA" id="ARBA00093222"/>
    </source>
</evidence>
<dbReference type="PRINTS" id="PR00418">
    <property type="entry name" value="TPI2FAMILY"/>
</dbReference>
<reference evidence="22" key="1">
    <citation type="submission" date="2022-10" db="EMBL/GenBank/DDBJ databases">
        <authorList>
            <person name="Chen Y."/>
            <person name="Dougan E. K."/>
            <person name="Chan C."/>
            <person name="Rhodes N."/>
            <person name="Thang M."/>
        </authorList>
    </citation>
    <scope>NUCLEOTIDE SEQUENCE</scope>
</reference>
<keyword evidence="7 18" id="KW-0547">Nucleotide-binding</keyword>
<comment type="catalytic activity">
    <reaction evidence="1 17 18">
        <text>ATP-dependent breakage, passage and rejoining of double-stranded DNA.</text>
        <dbReference type="EC" id="5.6.2.2"/>
    </reaction>
</comment>
<evidence type="ECO:0000256" key="3">
    <source>
        <dbReference type="ARBA" id="ARBA00001933"/>
    </source>
</evidence>
<dbReference type="GO" id="GO:0006265">
    <property type="term" value="P:DNA topological change"/>
    <property type="evidence" value="ECO:0007669"/>
    <property type="project" value="UniProtKB-UniRule"/>
</dbReference>
<dbReference type="PRINTS" id="PR01158">
    <property type="entry name" value="TOPISMRASEII"/>
</dbReference>
<dbReference type="EMBL" id="CAMXCT020006581">
    <property type="protein sequence ID" value="CAL1169762.1"/>
    <property type="molecule type" value="Genomic_DNA"/>
</dbReference>
<dbReference type="Gene3D" id="3.30.230.10">
    <property type="match status" value="1"/>
</dbReference>
<dbReference type="PANTHER" id="PTHR10169">
    <property type="entry name" value="DNA TOPOISOMERASE/GYRASE"/>
    <property type="match status" value="1"/>
</dbReference>
<evidence type="ECO:0000256" key="9">
    <source>
        <dbReference type="ARBA" id="ARBA00022842"/>
    </source>
</evidence>
<evidence type="ECO:0000256" key="14">
    <source>
        <dbReference type="ARBA" id="ARBA00060510"/>
    </source>
</evidence>
<evidence type="ECO:0000256" key="8">
    <source>
        <dbReference type="ARBA" id="ARBA00022840"/>
    </source>
</evidence>